<keyword evidence="2" id="KW-1185">Reference proteome</keyword>
<dbReference type="Proteomes" id="UP000828390">
    <property type="component" value="Unassembled WGS sequence"/>
</dbReference>
<dbReference type="EMBL" id="JAIWYP010000004">
    <property type="protein sequence ID" value="KAH3843433.1"/>
    <property type="molecule type" value="Genomic_DNA"/>
</dbReference>
<evidence type="ECO:0000313" key="2">
    <source>
        <dbReference type="Proteomes" id="UP000828390"/>
    </source>
</evidence>
<comment type="caution">
    <text evidence="1">The sequence shown here is derived from an EMBL/GenBank/DDBJ whole genome shotgun (WGS) entry which is preliminary data.</text>
</comment>
<gene>
    <name evidence="1" type="ORF">DPMN_116952</name>
</gene>
<dbReference type="AlphaFoldDB" id="A0A9D4QUF4"/>
<accession>A0A9D4QUF4</accession>
<sequence length="52" mass="5991">MQNRWALSAPVTSEYHSAMQDFIKLAYTTSPQHKNSTEKMLPNIKMLLTLHS</sequence>
<protein>
    <submittedName>
        <fullName evidence="1">Uncharacterized protein</fullName>
    </submittedName>
</protein>
<evidence type="ECO:0000313" key="1">
    <source>
        <dbReference type="EMBL" id="KAH3843433.1"/>
    </source>
</evidence>
<proteinExistence type="predicted"/>
<organism evidence="1 2">
    <name type="scientific">Dreissena polymorpha</name>
    <name type="common">Zebra mussel</name>
    <name type="synonym">Mytilus polymorpha</name>
    <dbReference type="NCBI Taxonomy" id="45954"/>
    <lineage>
        <taxon>Eukaryota</taxon>
        <taxon>Metazoa</taxon>
        <taxon>Spiralia</taxon>
        <taxon>Lophotrochozoa</taxon>
        <taxon>Mollusca</taxon>
        <taxon>Bivalvia</taxon>
        <taxon>Autobranchia</taxon>
        <taxon>Heteroconchia</taxon>
        <taxon>Euheterodonta</taxon>
        <taxon>Imparidentia</taxon>
        <taxon>Neoheterodontei</taxon>
        <taxon>Myida</taxon>
        <taxon>Dreissenoidea</taxon>
        <taxon>Dreissenidae</taxon>
        <taxon>Dreissena</taxon>
    </lineage>
</organism>
<reference evidence="1" key="1">
    <citation type="journal article" date="2019" name="bioRxiv">
        <title>The Genome of the Zebra Mussel, Dreissena polymorpha: A Resource for Invasive Species Research.</title>
        <authorList>
            <person name="McCartney M.A."/>
            <person name="Auch B."/>
            <person name="Kono T."/>
            <person name="Mallez S."/>
            <person name="Zhang Y."/>
            <person name="Obille A."/>
            <person name="Becker A."/>
            <person name="Abrahante J.E."/>
            <person name="Garbe J."/>
            <person name="Badalamenti J.P."/>
            <person name="Herman A."/>
            <person name="Mangelson H."/>
            <person name="Liachko I."/>
            <person name="Sullivan S."/>
            <person name="Sone E.D."/>
            <person name="Koren S."/>
            <person name="Silverstein K.A.T."/>
            <person name="Beckman K.B."/>
            <person name="Gohl D.M."/>
        </authorList>
    </citation>
    <scope>NUCLEOTIDE SEQUENCE</scope>
    <source>
        <strain evidence="1">Duluth1</strain>
        <tissue evidence="1">Whole animal</tissue>
    </source>
</reference>
<reference evidence="1" key="2">
    <citation type="submission" date="2020-11" db="EMBL/GenBank/DDBJ databases">
        <authorList>
            <person name="McCartney M.A."/>
            <person name="Auch B."/>
            <person name="Kono T."/>
            <person name="Mallez S."/>
            <person name="Becker A."/>
            <person name="Gohl D.M."/>
            <person name="Silverstein K.A.T."/>
            <person name="Koren S."/>
            <person name="Bechman K.B."/>
            <person name="Herman A."/>
            <person name="Abrahante J.E."/>
            <person name="Garbe J."/>
        </authorList>
    </citation>
    <scope>NUCLEOTIDE SEQUENCE</scope>
    <source>
        <strain evidence="1">Duluth1</strain>
        <tissue evidence="1">Whole animal</tissue>
    </source>
</reference>
<name>A0A9D4QUF4_DREPO</name>